<dbReference type="InterPro" id="IPR036188">
    <property type="entry name" value="FAD/NAD-bd_sf"/>
</dbReference>
<feature type="domain" description="FAD-binding" evidence="6">
    <location>
        <begin position="36"/>
        <end position="106"/>
    </location>
</feature>
<name>A0A4S8LSL0_DENBC</name>
<dbReference type="GO" id="GO:0004497">
    <property type="term" value="F:monooxygenase activity"/>
    <property type="evidence" value="ECO:0007669"/>
    <property type="project" value="UniProtKB-KW"/>
</dbReference>
<comment type="similarity">
    <text evidence="1">Belongs to the paxM FAD-dependent monooxygenase family.</text>
</comment>
<dbReference type="GO" id="GO:0071949">
    <property type="term" value="F:FAD binding"/>
    <property type="evidence" value="ECO:0007669"/>
    <property type="project" value="InterPro"/>
</dbReference>
<dbReference type="EMBL" id="ML179283">
    <property type="protein sequence ID" value="THU92301.1"/>
    <property type="molecule type" value="Genomic_DNA"/>
</dbReference>
<evidence type="ECO:0000313" key="7">
    <source>
        <dbReference type="EMBL" id="THU92301.1"/>
    </source>
</evidence>
<feature type="non-terminal residue" evidence="7">
    <location>
        <position position="1"/>
    </location>
</feature>
<dbReference type="PANTHER" id="PTHR13789:SF172">
    <property type="entry name" value="HYDROXYLASE, PUTATIVE (AFU_ORTHOLOGUE AFUA_1G12410)-RELATED"/>
    <property type="match status" value="1"/>
</dbReference>
<dbReference type="InterPro" id="IPR050493">
    <property type="entry name" value="FAD-dep_Monooxygenase_BioMet"/>
</dbReference>
<dbReference type="Pfam" id="PF01494">
    <property type="entry name" value="FAD_binding_3"/>
    <property type="match status" value="1"/>
</dbReference>
<evidence type="ECO:0000256" key="3">
    <source>
        <dbReference type="ARBA" id="ARBA00022827"/>
    </source>
</evidence>
<dbReference type="OrthoDB" id="9993796at2759"/>
<keyword evidence="5" id="KW-0503">Monooxygenase</keyword>
<dbReference type="PRINTS" id="PR00420">
    <property type="entry name" value="RNGMNOXGNASE"/>
</dbReference>
<evidence type="ECO:0000313" key="8">
    <source>
        <dbReference type="Proteomes" id="UP000297245"/>
    </source>
</evidence>
<sequence length="153" mass="17078">PEILAGKYSDLDPDCVDLLKNSIDRMPCRLYLHQPYSHWSKGKTCILGDAAHPMMPHQSQGACRAIEDPAALGVIFPNKYKFTQDVAAGLELYQTIRKPRATRVQAASARTMENLNERIGFTSLTPHDATLAAAEGKLTGRIRLLRIFVRLFL</sequence>
<dbReference type="Proteomes" id="UP000297245">
    <property type="component" value="Unassembled WGS sequence"/>
</dbReference>
<dbReference type="PANTHER" id="PTHR13789">
    <property type="entry name" value="MONOOXYGENASE"/>
    <property type="match status" value="1"/>
</dbReference>
<dbReference type="SUPFAM" id="SSF51905">
    <property type="entry name" value="FAD/NAD(P)-binding domain"/>
    <property type="match status" value="1"/>
</dbReference>
<dbReference type="AlphaFoldDB" id="A0A4S8LSL0"/>
<keyword evidence="4" id="KW-0560">Oxidoreductase</keyword>
<keyword evidence="8" id="KW-1185">Reference proteome</keyword>
<evidence type="ECO:0000259" key="6">
    <source>
        <dbReference type="Pfam" id="PF01494"/>
    </source>
</evidence>
<keyword evidence="2" id="KW-0285">Flavoprotein</keyword>
<evidence type="ECO:0000256" key="4">
    <source>
        <dbReference type="ARBA" id="ARBA00023002"/>
    </source>
</evidence>
<dbReference type="Gene3D" id="3.50.50.60">
    <property type="entry name" value="FAD/NAD(P)-binding domain"/>
    <property type="match status" value="1"/>
</dbReference>
<dbReference type="InterPro" id="IPR002938">
    <property type="entry name" value="FAD-bd"/>
</dbReference>
<evidence type="ECO:0000256" key="1">
    <source>
        <dbReference type="ARBA" id="ARBA00007992"/>
    </source>
</evidence>
<accession>A0A4S8LSL0</accession>
<reference evidence="7 8" key="1">
    <citation type="journal article" date="2019" name="Nat. Ecol. Evol.">
        <title>Megaphylogeny resolves global patterns of mushroom evolution.</title>
        <authorList>
            <person name="Varga T."/>
            <person name="Krizsan K."/>
            <person name="Foldi C."/>
            <person name="Dima B."/>
            <person name="Sanchez-Garcia M."/>
            <person name="Sanchez-Ramirez S."/>
            <person name="Szollosi G.J."/>
            <person name="Szarkandi J.G."/>
            <person name="Papp V."/>
            <person name="Albert L."/>
            <person name="Andreopoulos W."/>
            <person name="Angelini C."/>
            <person name="Antonin V."/>
            <person name="Barry K.W."/>
            <person name="Bougher N.L."/>
            <person name="Buchanan P."/>
            <person name="Buyck B."/>
            <person name="Bense V."/>
            <person name="Catcheside P."/>
            <person name="Chovatia M."/>
            <person name="Cooper J."/>
            <person name="Damon W."/>
            <person name="Desjardin D."/>
            <person name="Finy P."/>
            <person name="Geml J."/>
            <person name="Haridas S."/>
            <person name="Hughes K."/>
            <person name="Justo A."/>
            <person name="Karasinski D."/>
            <person name="Kautmanova I."/>
            <person name="Kiss B."/>
            <person name="Kocsube S."/>
            <person name="Kotiranta H."/>
            <person name="LaButti K.M."/>
            <person name="Lechner B.E."/>
            <person name="Liimatainen K."/>
            <person name="Lipzen A."/>
            <person name="Lukacs Z."/>
            <person name="Mihaltcheva S."/>
            <person name="Morgado L.N."/>
            <person name="Niskanen T."/>
            <person name="Noordeloos M.E."/>
            <person name="Ohm R.A."/>
            <person name="Ortiz-Santana B."/>
            <person name="Ovrebo C."/>
            <person name="Racz N."/>
            <person name="Riley R."/>
            <person name="Savchenko A."/>
            <person name="Shiryaev A."/>
            <person name="Soop K."/>
            <person name="Spirin V."/>
            <person name="Szebenyi C."/>
            <person name="Tomsovsky M."/>
            <person name="Tulloss R.E."/>
            <person name="Uehling J."/>
            <person name="Grigoriev I.V."/>
            <person name="Vagvolgyi C."/>
            <person name="Papp T."/>
            <person name="Martin F.M."/>
            <person name="Miettinen O."/>
            <person name="Hibbett D.S."/>
            <person name="Nagy L.G."/>
        </authorList>
    </citation>
    <scope>NUCLEOTIDE SEQUENCE [LARGE SCALE GENOMIC DNA]</scope>
    <source>
        <strain evidence="7 8">CBS 962.96</strain>
    </source>
</reference>
<evidence type="ECO:0000256" key="2">
    <source>
        <dbReference type="ARBA" id="ARBA00022630"/>
    </source>
</evidence>
<keyword evidence="3" id="KW-0274">FAD</keyword>
<gene>
    <name evidence="7" type="ORF">K435DRAFT_672349</name>
</gene>
<protein>
    <recommendedName>
        <fullName evidence="6">FAD-binding domain-containing protein</fullName>
    </recommendedName>
</protein>
<proteinExistence type="inferred from homology"/>
<evidence type="ECO:0000256" key="5">
    <source>
        <dbReference type="ARBA" id="ARBA00023033"/>
    </source>
</evidence>
<organism evidence="7 8">
    <name type="scientific">Dendrothele bispora (strain CBS 962.96)</name>
    <dbReference type="NCBI Taxonomy" id="1314807"/>
    <lineage>
        <taxon>Eukaryota</taxon>
        <taxon>Fungi</taxon>
        <taxon>Dikarya</taxon>
        <taxon>Basidiomycota</taxon>
        <taxon>Agaricomycotina</taxon>
        <taxon>Agaricomycetes</taxon>
        <taxon>Agaricomycetidae</taxon>
        <taxon>Agaricales</taxon>
        <taxon>Agaricales incertae sedis</taxon>
        <taxon>Dendrothele</taxon>
    </lineage>
</organism>